<dbReference type="EMBL" id="CAJOBR010003165">
    <property type="protein sequence ID" value="CAF4726319.1"/>
    <property type="molecule type" value="Genomic_DNA"/>
</dbReference>
<proteinExistence type="predicted"/>
<evidence type="ECO:0000313" key="3">
    <source>
        <dbReference type="EMBL" id="CAF4847854.1"/>
    </source>
</evidence>
<dbReference type="Proteomes" id="UP000663848">
    <property type="component" value="Unassembled WGS sequence"/>
</dbReference>
<dbReference type="EMBL" id="CAJOBS010003170">
    <property type="protein sequence ID" value="CAF4847854.1"/>
    <property type="molecule type" value="Genomic_DNA"/>
</dbReference>
<dbReference type="AlphaFoldDB" id="A0A821JSR3"/>
<dbReference type="Proteomes" id="UP000663873">
    <property type="component" value="Unassembled WGS sequence"/>
</dbReference>
<gene>
    <name evidence="2" type="ORF">QYT958_LOCUS19289</name>
    <name evidence="3" type="ORF">TOA249_LOCUS26633</name>
    <name evidence="1" type="ORF">UJA718_LOCUS24041</name>
</gene>
<dbReference type="Proteomes" id="UP000663838">
    <property type="component" value="Unassembled WGS sequence"/>
</dbReference>
<evidence type="ECO:0000313" key="1">
    <source>
        <dbReference type="EMBL" id="CAF4468939.1"/>
    </source>
</evidence>
<sequence>MAHLVNSHDTNDHFHGINDHFHGTNNHSYGTTYHPYGANDHICGTAQTMGGSTTWSRETVRFGDEFHLFPPPLPVCLKISSPAAGTTKRFSVLSMHLSYSALSV</sequence>
<comment type="caution">
    <text evidence="2">The sequence shown here is derived from an EMBL/GenBank/DDBJ whole genome shotgun (WGS) entry which is preliminary data.</text>
</comment>
<organism evidence="2 4">
    <name type="scientific">Rotaria socialis</name>
    <dbReference type="NCBI Taxonomy" id="392032"/>
    <lineage>
        <taxon>Eukaryota</taxon>
        <taxon>Metazoa</taxon>
        <taxon>Spiralia</taxon>
        <taxon>Gnathifera</taxon>
        <taxon>Rotifera</taxon>
        <taxon>Eurotatoria</taxon>
        <taxon>Bdelloidea</taxon>
        <taxon>Philodinida</taxon>
        <taxon>Philodinidae</taxon>
        <taxon>Rotaria</taxon>
    </lineage>
</organism>
<protein>
    <submittedName>
        <fullName evidence="2">Uncharacterized protein</fullName>
    </submittedName>
</protein>
<keyword evidence="5" id="KW-1185">Reference proteome</keyword>
<name>A0A821JSR3_9BILA</name>
<evidence type="ECO:0000313" key="2">
    <source>
        <dbReference type="EMBL" id="CAF4726319.1"/>
    </source>
</evidence>
<reference evidence="2" key="1">
    <citation type="submission" date="2021-02" db="EMBL/GenBank/DDBJ databases">
        <authorList>
            <person name="Nowell W R."/>
        </authorList>
    </citation>
    <scope>NUCLEOTIDE SEQUENCE</scope>
</reference>
<evidence type="ECO:0000313" key="5">
    <source>
        <dbReference type="Proteomes" id="UP000663873"/>
    </source>
</evidence>
<evidence type="ECO:0000313" key="4">
    <source>
        <dbReference type="Proteomes" id="UP000663848"/>
    </source>
</evidence>
<accession>A0A821JSR3</accession>
<dbReference type="EMBL" id="CAJOBP010005416">
    <property type="protein sequence ID" value="CAF4468939.1"/>
    <property type="molecule type" value="Genomic_DNA"/>
</dbReference>